<evidence type="ECO:0000313" key="2">
    <source>
        <dbReference type="EMBL" id="KIJ61049.1"/>
    </source>
</evidence>
<keyword evidence="3" id="KW-1185">Reference proteome</keyword>
<dbReference type="Proteomes" id="UP000053820">
    <property type="component" value="Unassembled WGS sequence"/>
</dbReference>
<sequence length="113" mass="12065">MSIVIPHPPYIHTQWALKVMDFFNAEVFGKATISMTVTNAPPAVALACTWEDDFLDKLDNPIAPSAASVVVPPPAPPTTPPVVTTPAPLLEPLSSKDIRVSYPVPPSPTPDQL</sequence>
<proteinExistence type="predicted"/>
<evidence type="ECO:0000313" key="3">
    <source>
        <dbReference type="Proteomes" id="UP000053820"/>
    </source>
</evidence>
<organism evidence="2 3">
    <name type="scientific">Hydnomerulius pinastri MD-312</name>
    <dbReference type="NCBI Taxonomy" id="994086"/>
    <lineage>
        <taxon>Eukaryota</taxon>
        <taxon>Fungi</taxon>
        <taxon>Dikarya</taxon>
        <taxon>Basidiomycota</taxon>
        <taxon>Agaricomycotina</taxon>
        <taxon>Agaricomycetes</taxon>
        <taxon>Agaricomycetidae</taxon>
        <taxon>Boletales</taxon>
        <taxon>Boletales incertae sedis</taxon>
        <taxon>Leucogyrophana</taxon>
    </lineage>
</organism>
<dbReference type="EMBL" id="KN839866">
    <property type="protein sequence ID" value="KIJ61049.1"/>
    <property type="molecule type" value="Genomic_DNA"/>
</dbReference>
<dbReference type="AlphaFoldDB" id="A0A0C9V612"/>
<name>A0A0C9V612_9AGAM</name>
<evidence type="ECO:0000256" key="1">
    <source>
        <dbReference type="SAM" id="MobiDB-lite"/>
    </source>
</evidence>
<feature type="compositionally biased region" description="Pro residues" evidence="1">
    <location>
        <begin position="71"/>
        <end position="80"/>
    </location>
</feature>
<reference evidence="2 3" key="1">
    <citation type="submission" date="2014-04" db="EMBL/GenBank/DDBJ databases">
        <title>Evolutionary Origins and Diversification of the Mycorrhizal Mutualists.</title>
        <authorList>
            <consortium name="DOE Joint Genome Institute"/>
            <consortium name="Mycorrhizal Genomics Consortium"/>
            <person name="Kohler A."/>
            <person name="Kuo A."/>
            <person name="Nagy L.G."/>
            <person name="Floudas D."/>
            <person name="Copeland A."/>
            <person name="Barry K.W."/>
            <person name="Cichocki N."/>
            <person name="Veneault-Fourrey C."/>
            <person name="LaButti K."/>
            <person name="Lindquist E.A."/>
            <person name="Lipzen A."/>
            <person name="Lundell T."/>
            <person name="Morin E."/>
            <person name="Murat C."/>
            <person name="Riley R."/>
            <person name="Ohm R."/>
            <person name="Sun H."/>
            <person name="Tunlid A."/>
            <person name="Henrissat B."/>
            <person name="Grigoriev I.V."/>
            <person name="Hibbett D.S."/>
            <person name="Martin F."/>
        </authorList>
    </citation>
    <scope>NUCLEOTIDE SEQUENCE [LARGE SCALE GENOMIC DNA]</scope>
    <source>
        <strain evidence="2 3">MD-312</strain>
    </source>
</reference>
<gene>
    <name evidence="2" type="ORF">HYDPIDRAFT_31751</name>
</gene>
<protein>
    <submittedName>
        <fullName evidence="2">Uncharacterized protein</fullName>
    </submittedName>
</protein>
<accession>A0A0C9V612</accession>
<dbReference type="HOGENOM" id="CLU_2133837_0_0_1"/>
<dbReference type="OrthoDB" id="2693364at2759"/>
<feature type="region of interest" description="Disordered" evidence="1">
    <location>
        <begin position="69"/>
        <end position="88"/>
    </location>
</feature>